<evidence type="ECO:0008006" key="3">
    <source>
        <dbReference type="Google" id="ProtNLM"/>
    </source>
</evidence>
<dbReference type="AlphaFoldDB" id="A0A219B433"/>
<proteinExistence type="predicted"/>
<comment type="caution">
    <text evidence="1">The sequence shown here is derived from an EMBL/GenBank/DDBJ whole genome shotgun (WGS) entry which is preliminary data.</text>
</comment>
<reference evidence="2" key="1">
    <citation type="submission" date="2017-05" db="EMBL/GenBank/DDBJ databases">
        <authorList>
            <person name="Lin X."/>
        </authorList>
    </citation>
    <scope>NUCLEOTIDE SEQUENCE [LARGE SCALE GENOMIC DNA]</scope>
    <source>
        <strain evidence="2">JLT2012</strain>
    </source>
</reference>
<protein>
    <recommendedName>
        <fullName evidence="3">F5/8 type C domain-containing protein</fullName>
    </recommendedName>
</protein>
<name>A0A219B433_9SPHN</name>
<gene>
    <name evidence="1" type="ORF">B5C34_05175</name>
</gene>
<dbReference type="EMBL" id="NFZT01000001">
    <property type="protein sequence ID" value="OWV32903.1"/>
    <property type="molecule type" value="Genomic_DNA"/>
</dbReference>
<evidence type="ECO:0000313" key="2">
    <source>
        <dbReference type="Proteomes" id="UP000198462"/>
    </source>
</evidence>
<accession>A0A219B433</accession>
<dbReference type="Proteomes" id="UP000198462">
    <property type="component" value="Unassembled WGS sequence"/>
</dbReference>
<dbReference type="RefSeq" id="WP_088711692.1">
    <property type="nucleotide sequence ID" value="NZ_NFZT01000001.1"/>
</dbReference>
<evidence type="ECO:0000313" key="1">
    <source>
        <dbReference type="EMBL" id="OWV32903.1"/>
    </source>
</evidence>
<organism evidence="1 2">
    <name type="scientific">Pacificimonas flava</name>
    <dbReference type="NCBI Taxonomy" id="1234595"/>
    <lineage>
        <taxon>Bacteria</taxon>
        <taxon>Pseudomonadati</taxon>
        <taxon>Pseudomonadota</taxon>
        <taxon>Alphaproteobacteria</taxon>
        <taxon>Sphingomonadales</taxon>
        <taxon>Sphingosinicellaceae</taxon>
        <taxon>Pacificimonas</taxon>
    </lineage>
</organism>
<keyword evidence="2" id="KW-1185">Reference proteome</keyword>
<sequence length="246" mass="26812">MGLILLEPIAFADVAADSGTGDQFFQSRDPKESWTGAGSSDPAEIYIDLGAARAFDTIAFVNTVATGMTVEVDGGASYQTELLPGDALAEIGSPHRGCFIRRFSGLQIERYLRVTFTPTTAVPACARIVLSRALTTGWDREFGYGRKRGSTGSAERLASGGFAVQPGARFAELSWTWGDLSDEELAAIWDLTGRLGTEDPLVVAEDDAGATYFARGVHYGLFGRFERYGRREGEKSRWAFELREWV</sequence>